<protein>
    <submittedName>
        <fullName evidence="1">Uncharacterized protein</fullName>
    </submittedName>
</protein>
<comment type="caution">
    <text evidence="1">The sequence shown here is derived from an EMBL/GenBank/DDBJ whole genome shotgun (WGS) entry which is preliminary data.</text>
</comment>
<gene>
    <name evidence="1" type="ORF">F6J89_32435</name>
</gene>
<feature type="non-terminal residue" evidence="1">
    <location>
        <position position="203"/>
    </location>
</feature>
<reference evidence="1" key="1">
    <citation type="submission" date="2019-11" db="EMBL/GenBank/DDBJ databases">
        <title>Genomic insights into an expanded diversity of filamentous marine cyanobacteria reveals the extraordinary biosynthetic potential of Moorea and Okeania.</title>
        <authorList>
            <person name="Ferreira Leao T."/>
            <person name="Wang M."/>
            <person name="Moss N."/>
            <person name="Da Silva R."/>
            <person name="Sanders J."/>
            <person name="Nurk S."/>
            <person name="Gurevich A."/>
            <person name="Humphrey G."/>
            <person name="Reher R."/>
            <person name="Zhu Q."/>
            <person name="Belda-Ferre P."/>
            <person name="Glukhov E."/>
            <person name="Rex R."/>
            <person name="Dorrestein P.C."/>
            <person name="Knight R."/>
            <person name="Pevzner P."/>
            <person name="Gerwick W.H."/>
            <person name="Gerwick L."/>
        </authorList>
    </citation>
    <scope>NUCLEOTIDE SEQUENCE</scope>
    <source>
        <strain evidence="1">SIO1C4</strain>
    </source>
</reference>
<name>A0A6B3NPN3_9CYAN</name>
<proteinExistence type="predicted"/>
<sequence>MANTWEFIQSWLRNRRSYNGTVNEYFENSRTNPNSRIVNSTQDKQACLIEDNDSALVALHKRLNFYFEVMGLLEAVNTTSVYGIPIASYQEVRRFKPQVLLYFKEDKEIKPKKLRAVEGQIQFRLMEFKSEEIPPKSRVKQLSDNIQREFASNNGYLWSRGRDLVTYTEAKQGYSLQISCPNKESGKEVVQKVLKVNGDQFKP</sequence>
<dbReference type="EMBL" id="JAAHFQ010001105">
    <property type="protein sequence ID" value="NER32184.1"/>
    <property type="molecule type" value="Genomic_DNA"/>
</dbReference>
<evidence type="ECO:0000313" key="1">
    <source>
        <dbReference type="EMBL" id="NER32184.1"/>
    </source>
</evidence>
<organism evidence="1">
    <name type="scientific">Symploca sp. SIO1C4</name>
    <dbReference type="NCBI Taxonomy" id="2607765"/>
    <lineage>
        <taxon>Bacteria</taxon>
        <taxon>Bacillati</taxon>
        <taxon>Cyanobacteriota</taxon>
        <taxon>Cyanophyceae</taxon>
        <taxon>Coleofasciculales</taxon>
        <taxon>Coleofasciculaceae</taxon>
        <taxon>Symploca</taxon>
    </lineage>
</organism>
<accession>A0A6B3NPN3</accession>
<dbReference type="AlphaFoldDB" id="A0A6B3NPN3"/>